<dbReference type="InterPro" id="IPR023214">
    <property type="entry name" value="HAD_sf"/>
</dbReference>
<comment type="similarity">
    <text evidence="2 20">Belongs to the cation transport ATPase (P-type) (TC 3.A.3) family. Type IB subfamily.</text>
</comment>
<evidence type="ECO:0000256" key="1">
    <source>
        <dbReference type="ARBA" id="ARBA00004651"/>
    </source>
</evidence>
<keyword evidence="17 20" id="KW-0472">Membrane</keyword>
<dbReference type="PROSITE" id="PS01229">
    <property type="entry name" value="COF_2"/>
    <property type="match status" value="1"/>
</dbReference>
<evidence type="ECO:0000256" key="13">
    <source>
        <dbReference type="ARBA" id="ARBA00022967"/>
    </source>
</evidence>
<keyword evidence="13" id="KW-1278">Translocase</keyword>
<dbReference type="Gene3D" id="3.40.1110.10">
    <property type="entry name" value="Calcium-transporting ATPase, cytoplasmic domain N"/>
    <property type="match status" value="1"/>
</dbReference>
<evidence type="ECO:0000256" key="20">
    <source>
        <dbReference type="RuleBase" id="RU362081"/>
    </source>
</evidence>
<feature type="transmembrane region" description="Helical" evidence="20">
    <location>
        <begin position="885"/>
        <end position="908"/>
    </location>
</feature>
<dbReference type="CDD" id="cd00371">
    <property type="entry name" value="HMA"/>
    <property type="match status" value="2"/>
</dbReference>
<dbReference type="Pfam" id="PF00702">
    <property type="entry name" value="Hydrolase"/>
    <property type="match status" value="1"/>
</dbReference>
<feature type="transmembrane region" description="Helical" evidence="20">
    <location>
        <begin position="311"/>
        <end position="335"/>
    </location>
</feature>
<evidence type="ECO:0000256" key="15">
    <source>
        <dbReference type="ARBA" id="ARBA00023008"/>
    </source>
</evidence>
<keyword evidence="5 20" id="KW-1003">Cell membrane</keyword>
<dbReference type="GO" id="GO:0140581">
    <property type="term" value="F:P-type monovalent copper transporter activity"/>
    <property type="evidence" value="ECO:0007669"/>
    <property type="project" value="UniProtKB-EC"/>
</dbReference>
<dbReference type="InterPro" id="IPR008250">
    <property type="entry name" value="ATPase_P-typ_transduc_dom_A_sf"/>
</dbReference>
<dbReference type="InterPro" id="IPR023298">
    <property type="entry name" value="ATPase_P-typ_TM_dom_sf"/>
</dbReference>
<dbReference type="PRINTS" id="PR00119">
    <property type="entry name" value="CATATPASE"/>
</dbReference>
<dbReference type="InterPro" id="IPR044492">
    <property type="entry name" value="P_typ_ATPase_HD_dom"/>
</dbReference>
<evidence type="ECO:0000256" key="10">
    <source>
        <dbReference type="ARBA" id="ARBA00022796"/>
    </source>
</evidence>
<dbReference type="InterPro" id="IPR018303">
    <property type="entry name" value="ATPase_P-typ_P_site"/>
</dbReference>
<evidence type="ECO:0000256" key="7">
    <source>
        <dbReference type="ARBA" id="ARBA00022692"/>
    </source>
</evidence>
<evidence type="ECO:0000256" key="18">
    <source>
        <dbReference type="ARBA" id="ARBA00033239"/>
    </source>
</evidence>
<keyword evidence="14 20" id="KW-1133">Transmembrane helix</keyword>
<dbReference type="GO" id="GO:0016887">
    <property type="term" value="F:ATP hydrolysis activity"/>
    <property type="evidence" value="ECO:0007669"/>
    <property type="project" value="InterPro"/>
</dbReference>
<keyword evidence="15" id="KW-0186">Copper</keyword>
<dbReference type="PANTHER" id="PTHR43520:SF8">
    <property type="entry name" value="P-TYPE CU(+) TRANSPORTER"/>
    <property type="match status" value="1"/>
</dbReference>
<keyword evidence="16" id="KW-0406">Ion transport</keyword>
<feature type="transmembrane region" description="Helical" evidence="20">
    <location>
        <begin position="347"/>
        <end position="373"/>
    </location>
</feature>
<evidence type="ECO:0000256" key="11">
    <source>
        <dbReference type="ARBA" id="ARBA00022840"/>
    </source>
</evidence>
<comment type="caution">
    <text evidence="22">The sequence shown here is derived from an EMBL/GenBank/DDBJ whole genome shotgun (WGS) entry which is preliminary data.</text>
</comment>
<feature type="transmembrane region" description="Helical" evidence="20">
    <location>
        <begin position="944"/>
        <end position="964"/>
    </location>
</feature>
<evidence type="ECO:0000256" key="12">
    <source>
        <dbReference type="ARBA" id="ARBA00022842"/>
    </source>
</evidence>
<dbReference type="NCBIfam" id="TIGR01511">
    <property type="entry name" value="ATPase-IB1_Cu"/>
    <property type="match status" value="1"/>
</dbReference>
<dbReference type="PANTHER" id="PTHR43520">
    <property type="entry name" value="ATP7, ISOFORM B"/>
    <property type="match status" value="1"/>
</dbReference>
<dbReference type="GO" id="GO:0005524">
    <property type="term" value="F:ATP binding"/>
    <property type="evidence" value="ECO:0007669"/>
    <property type="project" value="UniProtKB-UniRule"/>
</dbReference>
<dbReference type="InterPro" id="IPR036412">
    <property type="entry name" value="HAD-like_sf"/>
</dbReference>
<comment type="subcellular location">
    <subcellularLocation>
        <location evidence="1">Cell membrane</location>
        <topology evidence="1">Multi-pass membrane protein</topology>
    </subcellularLocation>
</comment>
<dbReference type="SUPFAM" id="SSF81665">
    <property type="entry name" value="Calcium ATPase, transmembrane domain M"/>
    <property type="match status" value="1"/>
</dbReference>
<dbReference type="SFLD" id="SFLDF00027">
    <property type="entry name" value="p-type_atpase"/>
    <property type="match status" value="1"/>
</dbReference>
<dbReference type="PROSITE" id="PS00154">
    <property type="entry name" value="ATPASE_E1_E2"/>
    <property type="match status" value="1"/>
</dbReference>
<dbReference type="GO" id="GO:0043682">
    <property type="term" value="F:P-type divalent copper transporter activity"/>
    <property type="evidence" value="ECO:0007669"/>
    <property type="project" value="TreeGrafter"/>
</dbReference>
<evidence type="ECO:0000256" key="5">
    <source>
        <dbReference type="ARBA" id="ARBA00022475"/>
    </source>
</evidence>
<keyword evidence="12" id="KW-0460">Magnesium</keyword>
<evidence type="ECO:0000256" key="17">
    <source>
        <dbReference type="ARBA" id="ARBA00023136"/>
    </source>
</evidence>
<feature type="domain" description="HMA" evidence="21">
    <location>
        <begin position="192"/>
        <end position="258"/>
    </location>
</feature>
<dbReference type="SUPFAM" id="SSF55008">
    <property type="entry name" value="HMA, heavy metal-associated domain"/>
    <property type="match status" value="2"/>
</dbReference>
<dbReference type="FunFam" id="3.30.70.100:FF:000005">
    <property type="entry name" value="Copper-exporting P-type ATPase A"/>
    <property type="match status" value="1"/>
</dbReference>
<dbReference type="InterPro" id="IPR001757">
    <property type="entry name" value="P_typ_ATPase"/>
</dbReference>
<organism evidence="22 23">
    <name type="scientific">Candidatus Uhrbacteria bacterium CG_4_9_14_3_um_filter_36_7</name>
    <dbReference type="NCBI Taxonomy" id="1975033"/>
    <lineage>
        <taxon>Bacteria</taxon>
        <taxon>Candidatus Uhriibacteriota</taxon>
    </lineage>
</organism>
<keyword evidence="11 20" id="KW-0067">ATP-binding</keyword>
<keyword evidence="4" id="KW-0813">Transport</keyword>
<dbReference type="SUPFAM" id="SSF81653">
    <property type="entry name" value="Calcium ATPase, transduction domain A"/>
    <property type="match status" value="1"/>
</dbReference>
<dbReference type="NCBIfam" id="TIGR01494">
    <property type="entry name" value="ATPase_P-type"/>
    <property type="match status" value="1"/>
</dbReference>
<proteinExistence type="inferred from homology"/>
<dbReference type="GO" id="GO:0055070">
    <property type="term" value="P:copper ion homeostasis"/>
    <property type="evidence" value="ECO:0007669"/>
    <property type="project" value="TreeGrafter"/>
</dbReference>
<dbReference type="CDD" id="cd02094">
    <property type="entry name" value="P-type_ATPase_Cu-like"/>
    <property type="match status" value="1"/>
</dbReference>
<feature type="domain" description="HMA" evidence="21">
    <location>
        <begin position="2"/>
        <end position="67"/>
    </location>
</feature>
<reference evidence="23" key="1">
    <citation type="submission" date="2017-09" db="EMBL/GenBank/DDBJ databases">
        <title>Depth-based differentiation of microbial function through sediment-hosted aquifers and enrichment of novel symbionts in the deep terrestrial subsurface.</title>
        <authorList>
            <person name="Probst A.J."/>
            <person name="Ladd B."/>
            <person name="Jarett J.K."/>
            <person name="Geller-Mcgrath D.E."/>
            <person name="Sieber C.M.K."/>
            <person name="Emerson J.B."/>
            <person name="Anantharaman K."/>
            <person name="Thomas B.C."/>
            <person name="Malmstrom R."/>
            <person name="Stieglmeier M."/>
            <person name="Klingl A."/>
            <person name="Woyke T."/>
            <person name="Ryan C.M."/>
            <person name="Banfield J.F."/>
        </authorList>
    </citation>
    <scope>NUCLEOTIDE SEQUENCE [LARGE SCALE GENOMIC DNA]</scope>
</reference>
<evidence type="ECO:0000256" key="16">
    <source>
        <dbReference type="ARBA" id="ARBA00023065"/>
    </source>
</evidence>
<dbReference type="EC" id="7.2.2.8" evidence="3"/>
<dbReference type="GO" id="GO:0005507">
    <property type="term" value="F:copper ion binding"/>
    <property type="evidence" value="ECO:0007669"/>
    <property type="project" value="TreeGrafter"/>
</dbReference>
<protein>
    <recommendedName>
        <fullName evidence="3">P-type Cu(+) transporter</fullName>
        <ecNumber evidence="3">7.2.2.8</ecNumber>
    </recommendedName>
    <alternativeName>
        <fullName evidence="18">Cu(+)-exporting ATPase</fullName>
    </alternativeName>
</protein>
<dbReference type="SFLD" id="SFLDG00002">
    <property type="entry name" value="C1.7:_P-type_atpase_like"/>
    <property type="match status" value="1"/>
</dbReference>
<dbReference type="PRINTS" id="PR00943">
    <property type="entry name" value="CUATPASE"/>
</dbReference>
<dbReference type="PROSITE" id="PS01047">
    <property type="entry name" value="HMA_1"/>
    <property type="match status" value="2"/>
</dbReference>
<keyword evidence="6" id="KW-0597">Phosphoprotein</keyword>
<evidence type="ECO:0000313" key="22">
    <source>
        <dbReference type="EMBL" id="PJA47416.1"/>
    </source>
</evidence>
<comment type="catalytic activity">
    <reaction evidence="19">
        <text>Cu(+)(in) + ATP + H2O = Cu(+)(out) + ADP + phosphate + H(+)</text>
        <dbReference type="Rhea" id="RHEA:25792"/>
        <dbReference type="ChEBI" id="CHEBI:15377"/>
        <dbReference type="ChEBI" id="CHEBI:15378"/>
        <dbReference type="ChEBI" id="CHEBI:30616"/>
        <dbReference type="ChEBI" id="CHEBI:43474"/>
        <dbReference type="ChEBI" id="CHEBI:49552"/>
        <dbReference type="ChEBI" id="CHEBI:456216"/>
        <dbReference type="EC" id="7.2.2.8"/>
    </reaction>
</comment>
<dbReference type="Gene3D" id="2.70.150.10">
    <property type="entry name" value="Calcium-transporting ATPase, cytoplasmic transduction domain A"/>
    <property type="match status" value="1"/>
</dbReference>
<sequence>MKMIHLQIKGMHCASCEKTIALALEDLPGVVHSNIDSQKGTGDIEVNEQADVTKIVEEIQNLGYETKIIETTTSETIKEKSETKHDISPEGHVKLSYEMTATAEGKVQTDKTGSPTFEGVVTVSKKQSVDSPKDIPDLQKIVDHLSRTLHLGLTLDGTKRLDQNTTPTSIMPAQTSITESEKQEATMASGKKQETLLITGMHCASCAGLIEKSIKKLDGIEGARVNFAAAKARVVYDSAKVSMPQIIERVKKAGYSAKIASTANPEEERLRRQAETNSYWKKFIAGFILSLPMLFFMLLDFISFFPLRSQILPWVGIISLVLTIPVQFVIGAGFYKGAWSSLRMRMFNMDSLIAIGTSAAFFYSLINIIIYAVTKGSILGLNGEKIPELYFETAAFLITFVVLGKWLESKAKGQTSEAIKKLMGLKAKTARVIREGKTFDIAIEEVVIGDIVEVRPGEKVPVDGEIVSGSSSIDESMLTGESLPVEKQIGDRVIGATINKNGNFQFKATGVGSETMLSQIIRMIEEAQSSRAPIAAFADRISSWFVPAVIIIALLTFIVWFLFLGSSLSFALMAFTAVLVIACPCALGLATPTAIMVSTGKGAEHGILIKGGEPLEAACKVKAIIFDKTGTLTKGKPELTDIVGLSLSDEERLVEIAASLEQKSEHPLAEAICQYAKDEEIIIPQSSDFQAIPGHGVRGVVDGQTYYLGNRRLIDDYIHLDSHTAERKMKRLEEAGKTAMLLATDKEILGIIAVADTVKETSAKAVSELKRLGLQVFMITGDNERTAQAIAKQVGIDNVLAQVLPEDKANEVKKLQATGLTVAMVGDGINDAPALAQADVGIAMGAGTDVAMETGGMVLMKSDLQDVVTAIALSRETLSKIKQNLFFSLFYNTIGIPVAARVFAGIGIILKPELAGLAMAFSSVSVVTNSLFLKRFAPGKRNWISIIAPIVMTIGLTVVFLLFAKISGQEIG</sequence>
<evidence type="ECO:0000313" key="23">
    <source>
        <dbReference type="Proteomes" id="UP000229749"/>
    </source>
</evidence>
<dbReference type="InterPro" id="IPR036163">
    <property type="entry name" value="HMA_dom_sf"/>
</dbReference>
<dbReference type="InterPro" id="IPR027256">
    <property type="entry name" value="P-typ_ATPase_IB"/>
</dbReference>
<evidence type="ECO:0000259" key="21">
    <source>
        <dbReference type="PROSITE" id="PS50846"/>
    </source>
</evidence>
<dbReference type="AlphaFoldDB" id="A0A2M7XI71"/>
<dbReference type="Pfam" id="PF00122">
    <property type="entry name" value="E1-E2_ATPase"/>
    <property type="match status" value="1"/>
</dbReference>
<feature type="transmembrane region" description="Helical" evidence="20">
    <location>
        <begin position="914"/>
        <end position="932"/>
    </location>
</feature>
<dbReference type="InterPro" id="IPR023299">
    <property type="entry name" value="ATPase_P-typ_cyto_dom_N"/>
</dbReference>
<dbReference type="Gene3D" id="3.40.50.1000">
    <property type="entry name" value="HAD superfamily/HAD-like"/>
    <property type="match status" value="1"/>
</dbReference>
<feature type="transmembrane region" description="Helical" evidence="20">
    <location>
        <begin position="283"/>
        <end position="305"/>
    </location>
</feature>
<keyword evidence="9 20" id="KW-0547">Nucleotide-binding</keyword>
<evidence type="ECO:0000256" key="8">
    <source>
        <dbReference type="ARBA" id="ARBA00022723"/>
    </source>
</evidence>
<dbReference type="SFLD" id="SFLDS00003">
    <property type="entry name" value="Haloacid_Dehalogenase"/>
    <property type="match status" value="1"/>
</dbReference>
<dbReference type="EMBL" id="PFWS01000022">
    <property type="protein sequence ID" value="PJA47416.1"/>
    <property type="molecule type" value="Genomic_DNA"/>
</dbReference>
<feature type="transmembrane region" description="Helical" evidence="20">
    <location>
        <begin position="389"/>
        <end position="407"/>
    </location>
</feature>
<dbReference type="InterPro" id="IPR059000">
    <property type="entry name" value="ATPase_P-type_domA"/>
</dbReference>
<dbReference type="Pfam" id="PF00403">
    <property type="entry name" value="HMA"/>
    <property type="match status" value="2"/>
</dbReference>
<feature type="transmembrane region" description="Helical" evidence="20">
    <location>
        <begin position="544"/>
        <end position="564"/>
    </location>
</feature>
<feature type="transmembrane region" description="Helical" evidence="20">
    <location>
        <begin position="570"/>
        <end position="591"/>
    </location>
</feature>
<dbReference type="Gene3D" id="3.30.70.100">
    <property type="match status" value="2"/>
</dbReference>
<evidence type="ECO:0000256" key="14">
    <source>
        <dbReference type="ARBA" id="ARBA00022989"/>
    </source>
</evidence>
<name>A0A2M7XI71_9BACT</name>
<dbReference type="InterPro" id="IPR006121">
    <property type="entry name" value="HMA_dom"/>
</dbReference>
<keyword evidence="8 20" id="KW-0479">Metal-binding</keyword>
<dbReference type="InterPro" id="IPR017969">
    <property type="entry name" value="Heavy-metal-associated_CS"/>
</dbReference>
<evidence type="ECO:0000256" key="6">
    <source>
        <dbReference type="ARBA" id="ARBA00022553"/>
    </source>
</evidence>
<dbReference type="GO" id="GO:0005886">
    <property type="term" value="C:plasma membrane"/>
    <property type="evidence" value="ECO:0007669"/>
    <property type="project" value="UniProtKB-SubCell"/>
</dbReference>
<dbReference type="FunFam" id="3.40.50.1000:FF:000144">
    <property type="entry name" value="copper-transporting ATPase 1 isoform X2"/>
    <property type="match status" value="1"/>
</dbReference>
<evidence type="ECO:0000256" key="3">
    <source>
        <dbReference type="ARBA" id="ARBA00012517"/>
    </source>
</evidence>
<dbReference type="FunFam" id="2.70.150.10:FF:000020">
    <property type="entry name" value="Copper-exporting P-type ATPase A"/>
    <property type="match status" value="1"/>
</dbReference>
<gene>
    <name evidence="22" type="ORF">CO172_01495</name>
</gene>
<evidence type="ECO:0000256" key="2">
    <source>
        <dbReference type="ARBA" id="ARBA00006024"/>
    </source>
</evidence>
<evidence type="ECO:0000256" key="19">
    <source>
        <dbReference type="ARBA" id="ARBA00049289"/>
    </source>
</evidence>
<evidence type="ECO:0000256" key="9">
    <source>
        <dbReference type="ARBA" id="ARBA00022741"/>
    </source>
</evidence>
<accession>A0A2M7XI71</accession>
<evidence type="ECO:0000256" key="4">
    <source>
        <dbReference type="ARBA" id="ARBA00022448"/>
    </source>
</evidence>
<dbReference type="SUPFAM" id="SSF56784">
    <property type="entry name" value="HAD-like"/>
    <property type="match status" value="1"/>
</dbReference>
<dbReference type="PRINTS" id="PR00942">
    <property type="entry name" value="CUATPASEI"/>
</dbReference>
<dbReference type="NCBIfam" id="TIGR01525">
    <property type="entry name" value="ATPase-IB_hvy"/>
    <property type="match status" value="1"/>
</dbReference>
<keyword evidence="7 20" id="KW-0812">Transmembrane</keyword>
<dbReference type="Proteomes" id="UP000229749">
    <property type="component" value="Unassembled WGS sequence"/>
</dbReference>
<keyword evidence="10" id="KW-0187">Copper transport</keyword>
<dbReference type="PROSITE" id="PS50846">
    <property type="entry name" value="HMA_2"/>
    <property type="match status" value="2"/>
</dbReference>